<name>A0ABN3XGU7_9ACTN</name>
<evidence type="ECO:0000313" key="3">
    <source>
        <dbReference type="Proteomes" id="UP001500403"/>
    </source>
</evidence>
<accession>A0ABN3XGU7</accession>
<dbReference type="Proteomes" id="UP001500403">
    <property type="component" value="Unassembled WGS sequence"/>
</dbReference>
<dbReference type="EMBL" id="BAAAUD010000047">
    <property type="protein sequence ID" value="GAA2955785.1"/>
    <property type="molecule type" value="Genomic_DNA"/>
</dbReference>
<feature type="region of interest" description="Disordered" evidence="1">
    <location>
        <begin position="1"/>
        <end position="73"/>
    </location>
</feature>
<reference evidence="2 3" key="1">
    <citation type="journal article" date="2019" name="Int. J. Syst. Evol. Microbiol.">
        <title>The Global Catalogue of Microorganisms (GCM) 10K type strain sequencing project: providing services to taxonomists for standard genome sequencing and annotation.</title>
        <authorList>
            <consortium name="The Broad Institute Genomics Platform"/>
            <consortium name="The Broad Institute Genome Sequencing Center for Infectious Disease"/>
            <person name="Wu L."/>
            <person name="Ma J."/>
        </authorList>
    </citation>
    <scope>NUCLEOTIDE SEQUENCE [LARGE SCALE GENOMIC DNA]</scope>
    <source>
        <strain evidence="2 3">JCM 9088</strain>
    </source>
</reference>
<organism evidence="2 3">
    <name type="scientific">Streptomyces enissocaesilis</name>
    <dbReference type="NCBI Taxonomy" id="332589"/>
    <lineage>
        <taxon>Bacteria</taxon>
        <taxon>Bacillati</taxon>
        <taxon>Actinomycetota</taxon>
        <taxon>Actinomycetes</taxon>
        <taxon>Kitasatosporales</taxon>
        <taxon>Streptomycetaceae</taxon>
        <taxon>Streptomyces</taxon>
        <taxon>Streptomyces rochei group</taxon>
    </lineage>
</organism>
<protein>
    <submittedName>
        <fullName evidence="2">Uncharacterized protein</fullName>
    </submittedName>
</protein>
<dbReference type="RefSeq" id="WP_425577307.1">
    <property type="nucleotide sequence ID" value="NZ_BAAAUD010000047.1"/>
</dbReference>
<comment type="caution">
    <text evidence="2">The sequence shown here is derived from an EMBL/GenBank/DDBJ whole genome shotgun (WGS) entry which is preliminary data.</text>
</comment>
<evidence type="ECO:0000256" key="1">
    <source>
        <dbReference type="SAM" id="MobiDB-lite"/>
    </source>
</evidence>
<proteinExistence type="predicted"/>
<evidence type="ECO:0000313" key="2">
    <source>
        <dbReference type="EMBL" id="GAA2955785.1"/>
    </source>
</evidence>
<sequence>MCTPPESARDSAPGGQLRKEREHPVAGTLVMEPARPGLAIVPHTPLPEADTAAKPEGPASPEGRRGSMHPVAG</sequence>
<gene>
    <name evidence="2" type="ORF">GCM10010446_46060</name>
</gene>
<keyword evidence="3" id="KW-1185">Reference proteome</keyword>